<evidence type="ECO:0000313" key="2">
    <source>
        <dbReference type="Proteomes" id="UP000555546"/>
    </source>
</evidence>
<evidence type="ECO:0008006" key="3">
    <source>
        <dbReference type="Google" id="ProtNLM"/>
    </source>
</evidence>
<dbReference type="Proteomes" id="UP000555546">
    <property type="component" value="Unassembled WGS sequence"/>
</dbReference>
<proteinExistence type="predicted"/>
<evidence type="ECO:0000313" key="1">
    <source>
        <dbReference type="EMBL" id="MBB5704338.1"/>
    </source>
</evidence>
<protein>
    <recommendedName>
        <fullName evidence="3">ASCH domain-containing protein</fullName>
    </recommendedName>
</protein>
<dbReference type="EMBL" id="JACIJG010000027">
    <property type="protein sequence ID" value="MBB5704338.1"/>
    <property type="molecule type" value="Genomic_DNA"/>
</dbReference>
<comment type="caution">
    <text evidence="1">The sequence shown here is derived from an EMBL/GenBank/DDBJ whole genome shotgun (WGS) entry which is preliminary data.</text>
</comment>
<dbReference type="RefSeq" id="WP_183657595.1">
    <property type="nucleotide sequence ID" value="NZ_JACIJG010000027.1"/>
</dbReference>
<accession>A0A7W9ENA3</accession>
<reference evidence="1 2" key="1">
    <citation type="submission" date="2020-08" db="EMBL/GenBank/DDBJ databases">
        <title>Genomic Encyclopedia of Type Strains, Phase IV (KMG-IV): sequencing the most valuable type-strain genomes for metagenomic binning, comparative biology and taxonomic classification.</title>
        <authorList>
            <person name="Goeker M."/>
        </authorList>
    </citation>
    <scope>NUCLEOTIDE SEQUENCE [LARGE SCALE GENOMIC DNA]</scope>
    <source>
        <strain evidence="1 2">DSM 26944</strain>
    </source>
</reference>
<keyword evidence="2" id="KW-1185">Reference proteome</keyword>
<dbReference type="AlphaFoldDB" id="A0A7W9ENA3"/>
<organism evidence="1 2">
    <name type="scientific">Brucella daejeonensis</name>
    <dbReference type="NCBI Taxonomy" id="659015"/>
    <lineage>
        <taxon>Bacteria</taxon>
        <taxon>Pseudomonadati</taxon>
        <taxon>Pseudomonadota</taxon>
        <taxon>Alphaproteobacteria</taxon>
        <taxon>Hyphomicrobiales</taxon>
        <taxon>Brucellaceae</taxon>
        <taxon>Brucella/Ochrobactrum group</taxon>
        <taxon>Brucella</taxon>
    </lineage>
</organism>
<gene>
    <name evidence="1" type="ORF">FHS76_004255</name>
</gene>
<name>A0A7W9ENA3_9HYPH</name>
<sequence>MSKLILPLKAEYFDAIRDGTKKEEYRLANDYWSKRLIVGGRRGILHRSFDGIVLTKGYPKRDDAERRLELPWLGFTRKKITHPHFGPDPVEVFAIDVSGHPSGGDRHGE</sequence>